<proteinExistence type="predicted"/>
<evidence type="ECO:0000259" key="1">
    <source>
        <dbReference type="Pfam" id="PF08240"/>
    </source>
</evidence>
<name>A0A3M3AG54_PSEYM</name>
<dbReference type="SUPFAM" id="SSF50129">
    <property type="entry name" value="GroES-like"/>
    <property type="match status" value="1"/>
</dbReference>
<dbReference type="InterPro" id="IPR011032">
    <property type="entry name" value="GroES-like_sf"/>
</dbReference>
<comment type="caution">
    <text evidence="2">The sequence shown here is derived from an EMBL/GenBank/DDBJ whole genome shotgun (WGS) entry which is preliminary data.</text>
</comment>
<dbReference type="EMBL" id="RBNL01000623">
    <property type="protein sequence ID" value="RML99467.1"/>
    <property type="molecule type" value="Genomic_DNA"/>
</dbReference>
<dbReference type="Gene3D" id="3.90.180.10">
    <property type="entry name" value="Medium-chain alcohol dehydrogenases, catalytic domain"/>
    <property type="match status" value="1"/>
</dbReference>
<dbReference type="InterPro" id="IPR013154">
    <property type="entry name" value="ADH-like_N"/>
</dbReference>
<evidence type="ECO:0000313" key="3">
    <source>
        <dbReference type="Proteomes" id="UP000282378"/>
    </source>
</evidence>
<protein>
    <submittedName>
        <fullName evidence="2">Coronafacic acid polyketide synthase I</fullName>
    </submittedName>
</protein>
<accession>A0A3M3AG54</accession>
<dbReference type="AlphaFoldDB" id="A0A3M3AG54"/>
<sequence>MENGQIRLAVRAAGVNFYDVVCALGLIPPQHKLGTEAAGIVTEVGTGVTDLRPGDRVLVMSEGAFGPLLVA</sequence>
<organism evidence="2 3">
    <name type="scientific">Pseudomonas syringae pv. maculicola</name>
    <dbReference type="NCBI Taxonomy" id="59511"/>
    <lineage>
        <taxon>Bacteria</taxon>
        <taxon>Pseudomonadati</taxon>
        <taxon>Pseudomonadota</taxon>
        <taxon>Gammaproteobacteria</taxon>
        <taxon>Pseudomonadales</taxon>
        <taxon>Pseudomonadaceae</taxon>
        <taxon>Pseudomonas</taxon>
    </lineage>
</organism>
<gene>
    <name evidence="2" type="ORF">APX70_07763</name>
</gene>
<dbReference type="InterPro" id="IPR051397">
    <property type="entry name" value="Zn-ADH-like_protein"/>
</dbReference>
<feature type="non-terminal residue" evidence="2">
    <location>
        <position position="71"/>
    </location>
</feature>
<reference evidence="2 3" key="1">
    <citation type="submission" date="2018-08" db="EMBL/GenBank/DDBJ databases">
        <title>Recombination of ecologically and evolutionarily significant loci maintains genetic cohesion in the Pseudomonas syringae species complex.</title>
        <authorList>
            <person name="Dillon M."/>
            <person name="Thakur S."/>
            <person name="Almeida R.N.D."/>
            <person name="Weir B.S."/>
            <person name="Guttman D.S."/>
        </authorList>
    </citation>
    <scope>NUCLEOTIDE SEQUENCE [LARGE SCALE GENOMIC DNA]</scope>
    <source>
        <strain evidence="2 3">88_10</strain>
    </source>
</reference>
<feature type="domain" description="Alcohol dehydrogenase-like N-terminal" evidence="1">
    <location>
        <begin position="3"/>
        <end position="59"/>
    </location>
</feature>
<evidence type="ECO:0000313" key="2">
    <source>
        <dbReference type="EMBL" id="RML99467.1"/>
    </source>
</evidence>
<dbReference type="PANTHER" id="PTHR43677">
    <property type="entry name" value="SHORT-CHAIN DEHYDROGENASE/REDUCTASE"/>
    <property type="match status" value="1"/>
</dbReference>
<dbReference type="PANTHER" id="PTHR43677:SF4">
    <property type="entry name" value="QUINONE OXIDOREDUCTASE-LIKE PROTEIN 2"/>
    <property type="match status" value="1"/>
</dbReference>
<dbReference type="GO" id="GO:0016491">
    <property type="term" value="F:oxidoreductase activity"/>
    <property type="evidence" value="ECO:0007669"/>
    <property type="project" value="TreeGrafter"/>
</dbReference>
<dbReference type="Pfam" id="PF08240">
    <property type="entry name" value="ADH_N"/>
    <property type="match status" value="1"/>
</dbReference>
<dbReference type="Proteomes" id="UP000282378">
    <property type="component" value="Unassembled WGS sequence"/>
</dbReference>